<accession>A0A6N9Q0H0</accession>
<dbReference type="Pfam" id="PF14398">
    <property type="entry name" value="ATPgrasp_YheCD"/>
    <property type="match status" value="1"/>
</dbReference>
<dbReference type="EMBL" id="SIJB01000017">
    <property type="protein sequence ID" value="NBI28676.1"/>
    <property type="molecule type" value="Genomic_DNA"/>
</dbReference>
<sequence length="281" mass="32915">MEVITFPKDRVIASKWEKTVVLLQNRTLSKFVPDTEKLDYQTLQKMLKTHRMVYVKPTIGGGGVGVMKINKLSNKRYKLQNTTSVKRFKTFDGLYNSLLKKMKNKDYIIQKGISLLKYKNRLMDLRIMVQENLKNEWEVTGSAARIGSTKKIVTNVSSGGITVDFKKMLNHFYKDKTEQNQFLDLLHQLSLEVANQLYKYNPNLKEIGVDIGLDDQMHPWILEVNTKPDPRIFFRDKSTIEKVVRYGRAYGRKYDLTPKFEHEKKYANKLGKIKRSIHNFR</sequence>
<dbReference type="InterPro" id="IPR026838">
    <property type="entry name" value="YheC/D"/>
</dbReference>
<gene>
    <name evidence="1" type="ORF">ERL59_06875</name>
</gene>
<evidence type="ECO:0000313" key="1">
    <source>
        <dbReference type="EMBL" id="NBI28676.1"/>
    </source>
</evidence>
<evidence type="ECO:0000313" key="2">
    <source>
        <dbReference type="Proteomes" id="UP000448943"/>
    </source>
</evidence>
<dbReference type="Proteomes" id="UP000448943">
    <property type="component" value="Unassembled WGS sequence"/>
</dbReference>
<organism evidence="1 2">
    <name type="scientific">Chengkuizengella marina</name>
    <dbReference type="NCBI Taxonomy" id="2507566"/>
    <lineage>
        <taxon>Bacteria</taxon>
        <taxon>Bacillati</taxon>
        <taxon>Bacillota</taxon>
        <taxon>Bacilli</taxon>
        <taxon>Bacillales</taxon>
        <taxon>Paenibacillaceae</taxon>
        <taxon>Chengkuizengella</taxon>
    </lineage>
</organism>
<protein>
    <submittedName>
        <fullName evidence="1">YheC/YheD family protein</fullName>
    </submittedName>
</protein>
<comment type="caution">
    <text evidence="1">The sequence shown here is derived from an EMBL/GenBank/DDBJ whole genome shotgun (WGS) entry which is preliminary data.</text>
</comment>
<dbReference type="Gene3D" id="3.30.470.20">
    <property type="entry name" value="ATP-grasp fold, B domain"/>
    <property type="match status" value="1"/>
</dbReference>
<name>A0A6N9Q0H0_9BACL</name>
<proteinExistence type="predicted"/>
<keyword evidence="2" id="KW-1185">Reference proteome</keyword>
<reference evidence="1 2" key="1">
    <citation type="submission" date="2019-01" db="EMBL/GenBank/DDBJ databases">
        <title>Chengkuizengella sp. nov., isolated from deep-sea sediment of East Pacific Ocean.</title>
        <authorList>
            <person name="Yang J."/>
            <person name="Lai Q."/>
            <person name="Shao Z."/>
        </authorList>
    </citation>
    <scope>NUCLEOTIDE SEQUENCE [LARGE SCALE GENOMIC DNA]</scope>
    <source>
        <strain evidence="1 2">YPA3-1-1</strain>
    </source>
</reference>
<dbReference type="AlphaFoldDB" id="A0A6N9Q0H0"/>
<dbReference type="SUPFAM" id="SSF56059">
    <property type="entry name" value="Glutathione synthetase ATP-binding domain-like"/>
    <property type="match status" value="1"/>
</dbReference>